<gene>
    <name evidence="3" type="ORF">AVDCRST_MAG47-3176</name>
</gene>
<protein>
    <submittedName>
        <fullName evidence="3">ADP-ribose pyrophosphatase</fullName>
        <ecNumber evidence="3">3.6.1.13</ecNumber>
    </submittedName>
</protein>
<dbReference type="InterPro" id="IPR015797">
    <property type="entry name" value="NUDIX_hydrolase-like_dom_sf"/>
</dbReference>
<evidence type="ECO:0000313" key="3">
    <source>
        <dbReference type="EMBL" id="CAA9396927.1"/>
    </source>
</evidence>
<dbReference type="GO" id="GO:0019693">
    <property type="term" value="P:ribose phosphate metabolic process"/>
    <property type="evidence" value="ECO:0007669"/>
    <property type="project" value="TreeGrafter"/>
</dbReference>
<name>A0A6J4NT24_9ACTN</name>
<accession>A0A6J4NT24</accession>
<organism evidence="3">
    <name type="scientific">uncultured Nocardioidaceae bacterium</name>
    <dbReference type="NCBI Taxonomy" id="253824"/>
    <lineage>
        <taxon>Bacteria</taxon>
        <taxon>Bacillati</taxon>
        <taxon>Actinomycetota</taxon>
        <taxon>Actinomycetes</taxon>
        <taxon>Propionibacteriales</taxon>
        <taxon>Nocardioidaceae</taxon>
        <taxon>environmental samples</taxon>
    </lineage>
</organism>
<dbReference type="SUPFAM" id="SSF55811">
    <property type="entry name" value="Nudix"/>
    <property type="match status" value="1"/>
</dbReference>
<proteinExistence type="predicted"/>
<dbReference type="EMBL" id="CADCUK010000210">
    <property type="protein sequence ID" value="CAA9396927.1"/>
    <property type="molecule type" value="Genomic_DNA"/>
</dbReference>
<dbReference type="PANTHER" id="PTHR11839:SF31">
    <property type="entry name" value="ADP-RIBOSE PYROPHOSPHATASE"/>
    <property type="match status" value="1"/>
</dbReference>
<dbReference type="Pfam" id="PF00293">
    <property type="entry name" value="NUDIX"/>
    <property type="match status" value="1"/>
</dbReference>
<reference evidence="3" key="1">
    <citation type="submission" date="2020-02" db="EMBL/GenBank/DDBJ databases">
        <authorList>
            <person name="Meier V. D."/>
        </authorList>
    </citation>
    <scope>NUCLEOTIDE SEQUENCE</scope>
    <source>
        <strain evidence="3">AVDCRST_MAG47</strain>
    </source>
</reference>
<dbReference type="Gene3D" id="3.90.79.10">
    <property type="entry name" value="Nucleoside Triphosphate Pyrophosphohydrolase"/>
    <property type="match status" value="1"/>
</dbReference>
<evidence type="ECO:0000259" key="2">
    <source>
        <dbReference type="PROSITE" id="PS51462"/>
    </source>
</evidence>
<dbReference type="EC" id="3.6.1.13" evidence="3"/>
<dbReference type="GO" id="GO:0005829">
    <property type="term" value="C:cytosol"/>
    <property type="evidence" value="ECO:0007669"/>
    <property type="project" value="TreeGrafter"/>
</dbReference>
<dbReference type="GO" id="GO:0047631">
    <property type="term" value="F:ADP-ribose diphosphatase activity"/>
    <property type="evidence" value="ECO:0007669"/>
    <property type="project" value="UniProtKB-EC"/>
</dbReference>
<dbReference type="PANTHER" id="PTHR11839">
    <property type="entry name" value="UDP/ADP-SUGAR PYROPHOSPHATASE"/>
    <property type="match status" value="1"/>
</dbReference>
<dbReference type="InterPro" id="IPR000086">
    <property type="entry name" value="NUDIX_hydrolase_dom"/>
</dbReference>
<dbReference type="AlphaFoldDB" id="A0A6J4NT24"/>
<sequence>MDTVSHPSGGEPFQRLVLEHPGAVVILAVDDDGRALVLKQYRHPAGLRFVELPAGLLDKPGEDPLEAARRELLEEGGLEAGEWVHLNGIHNSPGFSSERIDIYLARDLRSVGRGDFELEHEEADMTLHWVPVDDLVRAVLEKRATDGPLATAVLTYALTYGRSAQV</sequence>
<dbReference type="PROSITE" id="PS51462">
    <property type="entry name" value="NUDIX"/>
    <property type="match status" value="1"/>
</dbReference>
<evidence type="ECO:0000256" key="1">
    <source>
        <dbReference type="ARBA" id="ARBA00022801"/>
    </source>
</evidence>
<keyword evidence="1 3" id="KW-0378">Hydrolase</keyword>
<dbReference type="GO" id="GO:0006753">
    <property type="term" value="P:nucleoside phosphate metabolic process"/>
    <property type="evidence" value="ECO:0007669"/>
    <property type="project" value="TreeGrafter"/>
</dbReference>
<feature type="domain" description="Nudix hydrolase" evidence="2">
    <location>
        <begin position="18"/>
        <end position="155"/>
    </location>
</feature>